<dbReference type="GO" id="GO:0008908">
    <property type="term" value="F:isochorismatase activity"/>
    <property type="evidence" value="ECO:0007669"/>
    <property type="project" value="UniProtKB-EC"/>
</dbReference>
<dbReference type="PROSITE" id="PS00012">
    <property type="entry name" value="PHOSPHOPANTETHEINE"/>
    <property type="match status" value="1"/>
</dbReference>
<comment type="cofactor">
    <cofactor evidence="7">
        <name>pantetheine 4'-phosphate</name>
        <dbReference type="ChEBI" id="CHEBI:47942"/>
    </cofactor>
    <text evidence="7">Binds 1 phosphopantetheine covalently.</text>
</comment>
<dbReference type="InterPro" id="IPR036736">
    <property type="entry name" value="ACP-like_sf"/>
</dbReference>
<dbReference type="EMBL" id="SSMQ01000005">
    <property type="protein sequence ID" value="TKD11807.1"/>
    <property type="molecule type" value="Genomic_DNA"/>
</dbReference>
<dbReference type="SUPFAM" id="SSF52499">
    <property type="entry name" value="Isochorismatase-like hydrolases"/>
    <property type="match status" value="1"/>
</dbReference>
<dbReference type="InterPro" id="IPR036380">
    <property type="entry name" value="Isochorismatase-like_sf"/>
</dbReference>
<dbReference type="Proteomes" id="UP000309215">
    <property type="component" value="Unassembled WGS sequence"/>
</dbReference>
<proteinExistence type="predicted"/>
<evidence type="ECO:0000256" key="1">
    <source>
        <dbReference type="ARBA" id="ARBA00004924"/>
    </source>
</evidence>
<evidence type="ECO:0000256" key="5">
    <source>
        <dbReference type="ARBA" id="ARBA00022801"/>
    </source>
</evidence>
<dbReference type="Gene3D" id="1.10.1200.10">
    <property type="entry name" value="ACP-like"/>
    <property type="match status" value="1"/>
</dbReference>
<evidence type="ECO:0000256" key="4">
    <source>
        <dbReference type="ARBA" id="ARBA00022553"/>
    </source>
</evidence>
<dbReference type="SUPFAM" id="SSF47336">
    <property type="entry name" value="ACP-like"/>
    <property type="match status" value="1"/>
</dbReference>
<dbReference type="InterPro" id="IPR009081">
    <property type="entry name" value="PP-bd_ACP"/>
</dbReference>
<name>A0A4U1JGX9_9BACT</name>
<evidence type="ECO:0000256" key="7">
    <source>
        <dbReference type="PIRSR" id="PIRSR001111-50"/>
    </source>
</evidence>
<organism evidence="9 10">
    <name type="scientific">Polyangium fumosum</name>
    <dbReference type="NCBI Taxonomy" id="889272"/>
    <lineage>
        <taxon>Bacteria</taxon>
        <taxon>Pseudomonadati</taxon>
        <taxon>Myxococcota</taxon>
        <taxon>Polyangia</taxon>
        <taxon>Polyangiales</taxon>
        <taxon>Polyangiaceae</taxon>
        <taxon>Polyangium</taxon>
    </lineage>
</organism>
<gene>
    <name evidence="9" type="ORF">E8A74_06645</name>
</gene>
<dbReference type="AlphaFoldDB" id="A0A4U1JGX9"/>
<comment type="caution">
    <text evidence="9">The sequence shown here is derived from an EMBL/GenBank/DDBJ whole genome shotgun (WGS) entry which is preliminary data.</text>
</comment>
<keyword evidence="3 7" id="KW-0596">Phosphopantetheine</keyword>
<dbReference type="EC" id="3.3.2.1" evidence="2"/>
<dbReference type="InterPro" id="IPR006162">
    <property type="entry name" value="Ppantetheine_attach_site"/>
</dbReference>
<evidence type="ECO:0000256" key="2">
    <source>
        <dbReference type="ARBA" id="ARBA00012100"/>
    </source>
</evidence>
<dbReference type="PANTHER" id="PTHR43540:SF3">
    <property type="entry name" value="ENTEROBACTIN SYNTHASE COMPONENT B"/>
    <property type="match status" value="1"/>
</dbReference>
<feature type="modified residue" description="O-(pantetheine 4'-phosphoryl)serine" evidence="7">
    <location>
        <position position="253"/>
    </location>
</feature>
<comment type="pathway">
    <text evidence="1">Siderophore biosynthesis.</text>
</comment>
<dbReference type="Pfam" id="PF00550">
    <property type="entry name" value="PP-binding"/>
    <property type="match status" value="1"/>
</dbReference>
<dbReference type="PANTHER" id="PTHR43540">
    <property type="entry name" value="PEROXYUREIDOACRYLATE/UREIDOACRYLATE AMIDOHYDROLASE-RELATED"/>
    <property type="match status" value="1"/>
</dbReference>
<dbReference type="InterPro" id="IPR016291">
    <property type="entry name" value="Isochorismatase"/>
</dbReference>
<dbReference type="RefSeq" id="WP_136928081.1">
    <property type="nucleotide sequence ID" value="NZ_SSMQ01000005.1"/>
</dbReference>
<reference evidence="9 10" key="1">
    <citation type="submission" date="2019-04" db="EMBL/GenBank/DDBJ databases">
        <authorList>
            <person name="Li Y."/>
            <person name="Wang J."/>
        </authorList>
    </citation>
    <scope>NUCLEOTIDE SEQUENCE [LARGE SCALE GENOMIC DNA]</scope>
    <source>
        <strain evidence="9 10">DSM 14668</strain>
    </source>
</reference>
<evidence type="ECO:0000259" key="8">
    <source>
        <dbReference type="PROSITE" id="PS50075"/>
    </source>
</evidence>
<dbReference type="PRINTS" id="PR01398">
    <property type="entry name" value="ISCHRISMTASE"/>
</dbReference>
<comment type="catalytic activity">
    <reaction evidence="6">
        <text>isochorismate + H2O = (2S,3S)-2,3-dihydroxy-2,3-dihydrobenzoate + pyruvate</text>
        <dbReference type="Rhea" id="RHEA:11112"/>
        <dbReference type="ChEBI" id="CHEBI:15361"/>
        <dbReference type="ChEBI" id="CHEBI:15377"/>
        <dbReference type="ChEBI" id="CHEBI:29780"/>
        <dbReference type="ChEBI" id="CHEBI:58764"/>
        <dbReference type="EC" id="3.3.2.1"/>
    </reaction>
</comment>
<accession>A0A4U1JGX9</accession>
<evidence type="ECO:0000256" key="3">
    <source>
        <dbReference type="ARBA" id="ARBA00022450"/>
    </source>
</evidence>
<feature type="domain" description="Carrier" evidence="8">
    <location>
        <begin position="216"/>
        <end position="292"/>
    </location>
</feature>
<dbReference type="OrthoDB" id="9807387at2"/>
<dbReference type="InterPro" id="IPR000868">
    <property type="entry name" value="Isochorismatase-like_dom"/>
</dbReference>
<sequence>MGIPSIQPYFMPRKEELPKNRMSWTLDRDRAVLLIHDMQQYFIDYYDTQASPVVELLENIRQVRERCRALGIPVVYTMQPSEQTAEERGLLLDFWGPGLTAHPHKHPIVNVLSPEDKDTVLKKWRYSAFQRTQLLDLMRGWRRDQLIICGVYAHIGCMLTAGEAFMNDVQPFFVADATSDFTRNWHEMAMTYVAQRCGIVLSTRDVMDAFEEGSPEEAPFDLERLRSEIAELLERPTSEILDGDSLLDLGLDSIRLMTLVERLRNAGIEISFVELAERATLEEWWDMLSPRLQHARWPRPEGQEAHGVHG</sequence>
<keyword evidence="4 7" id="KW-0597">Phosphoprotein</keyword>
<evidence type="ECO:0000313" key="9">
    <source>
        <dbReference type="EMBL" id="TKD11807.1"/>
    </source>
</evidence>
<dbReference type="InterPro" id="IPR050272">
    <property type="entry name" value="Isochorismatase-like_hydrls"/>
</dbReference>
<protein>
    <recommendedName>
        <fullName evidence="2">isochorismatase</fullName>
        <ecNumber evidence="2">3.3.2.1</ecNumber>
    </recommendedName>
</protein>
<dbReference type="PROSITE" id="PS50075">
    <property type="entry name" value="CARRIER"/>
    <property type="match status" value="1"/>
</dbReference>
<dbReference type="PIRSF" id="PIRSF001111">
    <property type="entry name" value="Isochorismatase"/>
    <property type="match status" value="1"/>
</dbReference>
<evidence type="ECO:0000256" key="6">
    <source>
        <dbReference type="ARBA" id="ARBA00048590"/>
    </source>
</evidence>
<dbReference type="Pfam" id="PF00857">
    <property type="entry name" value="Isochorismatase"/>
    <property type="match status" value="1"/>
</dbReference>
<dbReference type="Gene3D" id="3.40.50.850">
    <property type="entry name" value="Isochorismatase-like"/>
    <property type="match status" value="1"/>
</dbReference>
<keyword evidence="5" id="KW-0378">Hydrolase</keyword>
<evidence type="ECO:0000313" key="10">
    <source>
        <dbReference type="Proteomes" id="UP000309215"/>
    </source>
</evidence>
<keyword evidence="10" id="KW-1185">Reference proteome</keyword>